<sequence>ENTLRVWEIPSKTHINKDHADGVGFMTNADKFQIVYVEDSKPVSNQDKEIANSEKISYQLRLHLYYLDYCGNFRLNEVDNANLPRDFSLLVQNVIKSFDDARSEETLPALICEFPSSTR</sequence>
<evidence type="ECO:0000313" key="1">
    <source>
        <dbReference type="EMBL" id="CAG8559716.1"/>
    </source>
</evidence>
<proteinExistence type="predicted"/>
<accession>A0A9N9B951</accession>
<dbReference type="OrthoDB" id="2345088at2759"/>
<dbReference type="Proteomes" id="UP000789342">
    <property type="component" value="Unassembled WGS sequence"/>
</dbReference>
<dbReference type="AlphaFoldDB" id="A0A9N9B951"/>
<comment type="caution">
    <text evidence="1">The sequence shown here is derived from an EMBL/GenBank/DDBJ whole genome shotgun (WGS) entry which is preliminary data.</text>
</comment>
<dbReference type="EMBL" id="CAJVPV010003784">
    <property type="protein sequence ID" value="CAG8559716.1"/>
    <property type="molecule type" value="Genomic_DNA"/>
</dbReference>
<feature type="non-terminal residue" evidence="1">
    <location>
        <position position="119"/>
    </location>
</feature>
<protein>
    <submittedName>
        <fullName evidence="1">11082_t:CDS:1</fullName>
    </submittedName>
</protein>
<organism evidence="1 2">
    <name type="scientific">Acaulospora morrowiae</name>
    <dbReference type="NCBI Taxonomy" id="94023"/>
    <lineage>
        <taxon>Eukaryota</taxon>
        <taxon>Fungi</taxon>
        <taxon>Fungi incertae sedis</taxon>
        <taxon>Mucoromycota</taxon>
        <taxon>Glomeromycotina</taxon>
        <taxon>Glomeromycetes</taxon>
        <taxon>Diversisporales</taxon>
        <taxon>Acaulosporaceae</taxon>
        <taxon>Acaulospora</taxon>
    </lineage>
</organism>
<reference evidence="1" key="1">
    <citation type="submission" date="2021-06" db="EMBL/GenBank/DDBJ databases">
        <authorList>
            <person name="Kallberg Y."/>
            <person name="Tangrot J."/>
            <person name="Rosling A."/>
        </authorList>
    </citation>
    <scope>NUCLEOTIDE SEQUENCE</scope>
    <source>
        <strain evidence="1">CL551</strain>
    </source>
</reference>
<gene>
    <name evidence="1" type="ORF">AMORRO_LOCUS5959</name>
</gene>
<keyword evidence="2" id="KW-1185">Reference proteome</keyword>
<evidence type="ECO:0000313" key="2">
    <source>
        <dbReference type="Proteomes" id="UP000789342"/>
    </source>
</evidence>
<name>A0A9N9B951_9GLOM</name>